<reference evidence="1 2" key="1">
    <citation type="journal article" date="2018" name="PLoS Genet.">
        <title>Population sequencing reveals clonal diversity and ancestral inbreeding in the grapevine cultivar Chardonnay.</title>
        <authorList>
            <person name="Roach M.J."/>
            <person name="Johnson D.L."/>
            <person name="Bohlmann J."/>
            <person name="van Vuuren H.J."/>
            <person name="Jones S.J."/>
            <person name="Pretorius I.S."/>
            <person name="Schmidt S.A."/>
            <person name="Borneman A.R."/>
        </authorList>
    </citation>
    <scope>NUCLEOTIDE SEQUENCE [LARGE SCALE GENOMIC DNA]</scope>
    <source>
        <strain evidence="2">cv. Chardonnay</strain>
        <tissue evidence="1">Leaf</tissue>
    </source>
</reference>
<dbReference type="SUPFAM" id="SSF48403">
    <property type="entry name" value="Ankyrin repeat"/>
    <property type="match status" value="1"/>
</dbReference>
<comment type="caution">
    <text evidence="1">The sequence shown here is derived from an EMBL/GenBank/DDBJ whole genome shotgun (WGS) entry which is preliminary data.</text>
</comment>
<dbReference type="Pfam" id="PF12796">
    <property type="entry name" value="Ank_2"/>
    <property type="match status" value="1"/>
</dbReference>
<dbReference type="Proteomes" id="UP000288805">
    <property type="component" value="Unassembled WGS sequence"/>
</dbReference>
<sequence length="180" mass="19777">MAQNTDEYASVSIPSSLQRISSSEFYYLELYKAVLNGDWESASKLLADDPKSFSAPIGTDDSPMLHIAVELGEARMGFVEKLVEFMPSEALALRDSDGATALFNAARAGNIKAVKLLVKNNPSLPNICNHGYLVPLHSALSLPPDDSNLDLGTLPMRRKRGWRLCLSISLDDGRQKLWKP</sequence>
<protein>
    <submittedName>
        <fullName evidence="1">Uncharacterized protein</fullName>
    </submittedName>
</protein>
<dbReference type="InterPro" id="IPR002110">
    <property type="entry name" value="Ankyrin_rpt"/>
</dbReference>
<dbReference type="PANTHER" id="PTHR47303:SF1">
    <property type="entry name" value="NF-KAPPA-B INHIBITOR BETA"/>
    <property type="match status" value="1"/>
</dbReference>
<dbReference type="PANTHER" id="PTHR47303">
    <property type="match status" value="1"/>
</dbReference>
<proteinExistence type="predicted"/>
<dbReference type="Gene3D" id="1.25.40.20">
    <property type="entry name" value="Ankyrin repeat-containing domain"/>
    <property type="match status" value="1"/>
</dbReference>
<accession>A0A438CY65</accession>
<dbReference type="InterPro" id="IPR036770">
    <property type="entry name" value="Ankyrin_rpt-contain_sf"/>
</dbReference>
<organism evidence="1 2">
    <name type="scientific">Vitis vinifera</name>
    <name type="common">Grape</name>
    <dbReference type="NCBI Taxonomy" id="29760"/>
    <lineage>
        <taxon>Eukaryota</taxon>
        <taxon>Viridiplantae</taxon>
        <taxon>Streptophyta</taxon>
        <taxon>Embryophyta</taxon>
        <taxon>Tracheophyta</taxon>
        <taxon>Spermatophyta</taxon>
        <taxon>Magnoliopsida</taxon>
        <taxon>eudicotyledons</taxon>
        <taxon>Gunneridae</taxon>
        <taxon>Pentapetalae</taxon>
        <taxon>rosids</taxon>
        <taxon>Vitales</taxon>
        <taxon>Vitaceae</taxon>
        <taxon>Viteae</taxon>
        <taxon>Vitis</taxon>
    </lineage>
</organism>
<dbReference type="AlphaFoldDB" id="A0A438CY65"/>
<evidence type="ECO:0000313" key="1">
    <source>
        <dbReference type="EMBL" id="RVW28149.1"/>
    </source>
</evidence>
<dbReference type="EMBL" id="QGNW01001914">
    <property type="protein sequence ID" value="RVW28149.1"/>
    <property type="molecule type" value="Genomic_DNA"/>
</dbReference>
<name>A0A438CY65_VITVI</name>
<evidence type="ECO:0000313" key="2">
    <source>
        <dbReference type="Proteomes" id="UP000288805"/>
    </source>
</evidence>
<gene>
    <name evidence="1" type="ORF">CK203_108602</name>
</gene>